<proteinExistence type="predicted"/>
<evidence type="ECO:0000256" key="1">
    <source>
        <dbReference type="SAM" id="MobiDB-lite"/>
    </source>
</evidence>
<evidence type="ECO:0000313" key="3">
    <source>
        <dbReference type="Proteomes" id="UP001501759"/>
    </source>
</evidence>
<feature type="region of interest" description="Disordered" evidence="1">
    <location>
        <begin position="1"/>
        <end position="56"/>
    </location>
</feature>
<gene>
    <name evidence="2" type="ORF">GCM10023335_07170</name>
</gene>
<comment type="caution">
    <text evidence="2">The sequence shown here is derived from an EMBL/GenBank/DDBJ whole genome shotgun (WGS) entry which is preliminary data.</text>
</comment>
<feature type="compositionally biased region" description="Pro residues" evidence="1">
    <location>
        <begin position="21"/>
        <end position="47"/>
    </location>
</feature>
<organism evidence="2 3">
    <name type="scientific">Streptomyces siamensis</name>
    <dbReference type="NCBI Taxonomy" id="1274986"/>
    <lineage>
        <taxon>Bacteria</taxon>
        <taxon>Bacillati</taxon>
        <taxon>Actinomycetota</taxon>
        <taxon>Actinomycetes</taxon>
        <taxon>Kitasatosporales</taxon>
        <taxon>Streptomycetaceae</taxon>
        <taxon>Streptomyces</taxon>
    </lineage>
</organism>
<reference evidence="3" key="1">
    <citation type="journal article" date="2019" name="Int. J. Syst. Evol. Microbiol.">
        <title>The Global Catalogue of Microorganisms (GCM) 10K type strain sequencing project: providing services to taxonomists for standard genome sequencing and annotation.</title>
        <authorList>
            <consortium name="The Broad Institute Genomics Platform"/>
            <consortium name="The Broad Institute Genome Sequencing Center for Infectious Disease"/>
            <person name="Wu L."/>
            <person name="Ma J."/>
        </authorList>
    </citation>
    <scope>NUCLEOTIDE SEQUENCE [LARGE SCALE GENOMIC DNA]</scope>
    <source>
        <strain evidence="3">JCM 18409</strain>
    </source>
</reference>
<accession>A0ABP9IFV0</accession>
<keyword evidence="3" id="KW-1185">Reference proteome</keyword>
<evidence type="ECO:0000313" key="2">
    <source>
        <dbReference type="EMBL" id="GAA4996927.1"/>
    </source>
</evidence>
<feature type="compositionally biased region" description="Low complexity" evidence="1">
    <location>
        <begin position="7"/>
        <end position="20"/>
    </location>
</feature>
<name>A0ABP9IFV0_9ACTN</name>
<protein>
    <submittedName>
        <fullName evidence="2">Uncharacterized protein</fullName>
    </submittedName>
</protein>
<dbReference type="Proteomes" id="UP001501759">
    <property type="component" value="Unassembled WGS sequence"/>
</dbReference>
<dbReference type="EMBL" id="BAABKB010000002">
    <property type="protein sequence ID" value="GAA4996927.1"/>
    <property type="molecule type" value="Genomic_DNA"/>
</dbReference>
<sequence length="78" mass="7615">MPGRGAGTSRPGPGSASPSAHPGPDPIPTPPSAHPGPDPIPTPPPQTATPSTSNVCTAPAANGTATVFPVRYVSVWAV</sequence>